<proteinExistence type="predicted"/>
<reference evidence="1 2" key="1">
    <citation type="submission" date="2019-02" db="EMBL/GenBank/DDBJ databases">
        <title>Deep-cultivation of Planctomycetes and their phenomic and genomic characterization uncovers novel biology.</title>
        <authorList>
            <person name="Wiegand S."/>
            <person name="Jogler M."/>
            <person name="Boedeker C."/>
            <person name="Pinto D."/>
            <person name="Vollmers J."/>
            <person name="Rivas-Marin E."/>
            <person name="Kohn T."/>
            <person name="Peeters S.H."/>
            <person name="Heuer A."/>
            <person name="Rast P."/>
            <person name="Oberbeckmann S."/>
            <person name="Bunk B."/>
            <person name="Jeske O."/>
            <person name="Meyerdierks A."/>
            <person name="Storesund J.E."/>
            <person name="Kallscheuer N."/>
            <person name="Luecker S."/>
            <person name="Lage O.M."/>
            <person name="Pohl T."/>
            <person name="Merkel B.J."/>
            <person name="Hornburger P."/>
            <person name="Mueller R.-W."/>
            <person name="Bruemmer F."/>
            <person name="Labrenz M."/>
            <person name="Spormann A.M."/>
            <person name="Op den Camp H."/>
            <person name="Overmann J."/>
            <person name="Amann R."/>
            <person name="Jetten M.S.M."/>
            <person name="Mascher T."/>
            <person name="Medema M.H."/>
            <person name="Devos D.P."/>
            <person name="Kaster A.-K."/>
            <person name="Ovreas L."/>
            <person name="Rohde M."/>
            <person name="Galperin M.Y."/>
            <person name="Jogler C."/>
        </authorList>
    </citation>
    <scope>NUCLEOTIDE SEQUENCE [LARGE SCALE GENOMIC DNA]</scope>
    <source>
        <strain evidence="1 2">HG66A1</strain>
    </source>
</reference>
<accession>A0A517PUU5</accession>
<evidence type="ECO:0000313" key="2">
    <source>
        <dbReference type="Proteomes" id="UP000320421"/>
    </source>
</evidence>
<dbReference type="EMBL" id="CP036266">
    <property type="protein sequence ID" value="QDT23136.1"/>
    <property type="molecule type" value="Genomic_DNA"/>
</dbReference>
<dbReference type="Proteomes" id="UP000320421">
    <property type="component" value="Chromosome"/>
</dbReference>
<sequence>MFQTARHALMFLCCAIVALDIVLFLGGPALVQSEGENQDWFCSEFEFEENEESGEEEPLIQDVELLVEVSHLSSPLFDVEFHINESDRDETHVSRGPPALS</sequence>
<dbReference type="OrthoDB" id="288706at2"/>
<dbReference type="AlphaFoldDB" id="A0A517PUU5"/>
<organism evidence="1 2">
    <name type="scientific">Gimesia chilikensis</name>
    <dbReference type="NCBI Taxonomy" id="2605989"/>
    <lineage>
        <taxon>Bacteria</taxon>
        <taxon>Pseudomonadati</taxon>
        <taxon>Planctomycetota</taxon>
        <taxon>Planctomycetia</taxon>
        <taxon>Planctomycetales</taxon>
        <taxon>Planctomycetaceae</taxon>
        <taxon>Gimesia</taxon>
    </lineage>
</organism>
<gene>
    <name evidence="1" type="ORF">HG66A1_49500</name>
</gene>
<dbReference type="RefSeq" id="WP_145190098.1">
    <property type="nucleotide sequence ID" value="NZ_CP036266.1"/>
</dbReference>
<evidence type="ECO:0000313" key="1">
    <source>
        <dbReference type="EMBL" id="QDT23136.1"/>
    </source>
</evidence>
<keyword evidence="2" id="KW-1185">Reference proteome</keyword>
<name>A0A517PUU5_9PLAN</name>
<protein>
    <submittedName>
        <fullName evidence="1">Uncharacterized protein</fullName>
    </submittedName>
</protein>